<reference evidence="3" key="1">
    <citation type="submission" date="2022-01" db="EMBL/GenBank/DDBJ databases">
        <title>Genome Sequence Resource for Two Populations of Ditylenchus destructor, the Migratory Endoparasitic Phytonematode.</title>
        <authorList>
            <person name="Zhang H."/>
            <person name="Lin R."/>
            <person name="Xie B."/>
        </authorList>
    </citation>
    <scope>NUCLEOTIDE SEQUENCE</scope>
    <source>
        <strain evidence="3">BazhouSP</strain>
    </source>
</reference>
<dbReference type="PANTHER" id="PTHR31489">
    <property type="entry name" value="LIN52 FAMILY MEMBER"/>
    <property type="match status" value="1"/>
</dbReference>
<evidence type="ECO:0000313" key="3">
    <source>
        <dbReference type="EMBL" id="KAI1720477.1"/>
    </source>
</evidence>
<accession>A0AAD4RAD0</accession>
<dbReference type="Pfam" id="PF10044">
    <property type="entry name" value="LIN52"/>
    <property type="match status" value="1"/>
</dbReference>
<dbReference type="GO" id="GO:0006355">
    <property type="term" value="P:regulation of DNA-templated transcription"/>
    <property type="evidence" value="ECO:0007669"/>
    <property type="project" value="InterPro"/>
</dbReference>
<dbReference type="InterPro" id="IPR018737">
    <property type="entry name" value="DREAM_LIN52"/>
</dbReference>
<protein>
    <submittedName>
        <fullName evidence="3">Retinal tissue protein domain-containing protein</fullName>
    </submittedName>
</protein>
<comment type="similarity">
    <text evidence="1">Belongs to the lin-52 family.</text>
</comment>
<gene>
    <name evidence="3" type="ORF">DdX_04709</name>
</gene>
<dbReference type="Proteomes" id="UP001201812">
    <property type="component" value="Unassembled WGS sequence"/>
</dbReference>
<organism evidence="3 4">
    <name type="scientific">Ditylenchus destructor</name>
    <dbReference type="NCBI Taxonomy" id="166010"/>
    <lineage>
        <taxon>Eukaryota</taxon>
        <taxon>Metazoa</taxon>
        <taxon>Ecdysozoa</taxon>
        <taxon>Nematoda</taxon>
        <taxon>Chromadorea</taxon>
        <taxon>Rhabditida</taxon>
        <taxon>Tylenchina</taxon>
        <taxon>Tylenchomorpha</taxon>
        <taxon>Sphaerularioidea</taxon>
        <taxon>Anguinidae</taxon>
        <taxon>Anguininae</taxon>
        <taxon>Ditylenchus</taxon>
    </lineage>
</organism>
<name>A0AAD4RAD0_9BILA</name>
<comment type="caution">
    <text evidence="3">The sequence shown here is derived from an EMBL/GenBank/DDBJ whole genome shotgun (WGS) entry which is preliminary data.</text>
</comment>
<dbReference type="EMBL" id="JAKKPZ010000005">
    <property type="protein sequence ID" value="KAI1720477.1"/>
    <property type="molecule type" value="Genomic_DNA"/>
</dbReference>
<dbReference type="AlphaFoldDB" id="A0AAD4RAD0"/>
<feature type="region of interest" description="Disordered" evidence="2">
    <location>
        <begin position="1"/>
        <end position="26"/>
    </location>
</feature>
<evidence type="ECO:0000256" key="1">
    <source>
        <dbReference type="ARBA" id="ARBA00005456"/>
    </source>
</evidence>
<dbReference type="PANTHER" id="PTHR31489:SF2">
    <property type="entry name" value="PROTEIN LIN-52 HOMOLOG"/>
    <property type="match status" value="1"/>
</dbReference>
<keyword evidence="4" id="KW-1185">Reference proteome</keyword>
<proteinExistence type="inferred from homology"/>
<evidence type="ECO:0000256" key="2">
    <source>
        <dbReference type="SAM" id="MobiDB-lite"/>
    </source>
</evidence>
<dbReference type="GO" id="GO:0070176">
    <property type="term" value="C:DRM complex"/>
    <property type="evidence" value="ECO:0007669"/>
    <property type="project" value="InterPro"/>
</dbReference>
<sequence>MSVPGKSEVMEESQTEHQDESMDTPLTCHERIDCSSPEMFQEAIPGASEIRKEFAVFSMTDKAATRFKTELDPEDVKLVNELGQLSADKLMEYVRTLQATALSLGEEEARQFTRAKCLNIFSKQDQN</sequence>
<evidence type="ECO:0000313" key="4">
    <source>
        <dbReference type="Proteomes" id="UP001201812"/>
    </source>
</evidence>